<proteinExistence type="predicted"/>
<sequence length="359" mass="37613">MAMIVEELVLGYLVLFGVLDRIKRIGDSQTDNVSPLPACVIMIISFADTAVRDYIKAIRIFRDHLHDPLELGLDVQETMRNTRTREHSSVPIYRDAISMTTNATNTDTTSGSGSGGGGGGIKTKLQGVAEVIHGKSNHHRGLGENIRGTVLGTADRATKSGVVEKKHDDVAMKGREEFAKGMAKLKGQAPQPVGTTQSNEGQGTGTGVGTGPGAEVGGATGAGVTGQRQQGHNGASATEGKSGAYTGPQTTGGAQTAAGTGTVHQQDKQVQSDPGISSRQEGRGYNQGVPERDTGQNRTQGATDDRSQQRSEPVPQQQRADERRATGNIYQDSSQQEGGRVSGTGGGQRGQINFQGIPQ</sequence>
<feature type="region of interest" description="Disordered" evidence="1">
    <location>
        <begin position="183"/>
        <end position="359"/>
    </location>
</feature>
<dbReference type="AlphaFoldDB" id="A0A1J8QAV5"/>
<reference evidence="2 3" key="1">
    <citation type="submission" date="2016-03" db="EMBL/GenBank/DDBJ databases">
        <title>Comparative genomics of the ectomycorrhizal sister species Rhizopogon vinicolor and Rhizopogon vesiculosus (Basidiomycota: Boletales) reveals a divergence of the mating type B locus.</title>
        <authorList>
            <person name="Mujic A.B."/>
            <person name="Kuo A."/>
            <person name="Tritt A."/>
            <person name="Lipzen A."/>
            <person name="Chen C."/>
            <person name="Johnson J."/>
            <person name="Sharma A."/>
            <person name="Barry K."/>
            <person name="Grigoriev I.V."/>
            <person name="Spatafora J.W."/>
        </authorList>
    </citation>
    <scope>NUCLEOTIDE SEQUENCE [LARGE SCALE GENOMIC DNA]</scope>
    <source>
        <strain evidence="2 3">AM-OR11-056</strain>
    </source>
</reference>
<name>A0A1J8QAV5_9AGAM</name>
<comment type="caution">
    <text evidence="2">The sequence shown here is derived from an EMBL/GenBank/DDBJ whole genome shotgun (WGS) entry which is preliminary data.</text>
</comment>
<dbReference type="EMBL" id="LVVM01001814">
    <property type="protein sequence ID" value="OJA17791.1"/>
    <property type="molecule type" value="Genomic_DNA"/>
</dbReference>
<evidence type="ECO:0000256" key="1">
    <source>
        <dbReference type="SAM" id="MobiDB-lite"/>
    </source>
</evidence>
<feature type="compositionally biased region" description="Gly residues" evidence="1">
    <location>
        <begin position="202"/>
        <end position="224"/>
    </location>
</feature>
<accession>A0A1J8QAV5</accession>
<dbReference type="STRING" id="180088.A0A1J8QAV5"/>
<feature type="compositionally biased region" description="Low complexity" evidence="1">
    <location>
        <begin position="243"/>
        <end position="262"/>
    </location>
</feature>
<protein>
    <submittedName>
        <fullName evidence="2">Uncharacterized protein</fullName>
    </submittedName>
</protein>
<keyword evidence="3" id="KW-1185">Reference proteome</keyword>
<dbReference type="OrthoDB" id="2590867at2759"/>
<evidence type="ECO:0000313" key="2">
    <source>
        <dbReference type="EMBL" id="OJA17791.1"/>
    </source>
</evidence>
<dbReference type="Proteomes" id="UP000183567">
    <property type="component" value="Unassembled WGS sequence"/>
</dbReference>
<feature type="compositionally biased region" description="Polar residues" evidence="1">
    <location>
        <begin position="268"/>
        <end position="279"/>
    </location>
</feature>
<gene>
    <name evidence="2" type="ORF">AZE42_12447</name>
</gene>
<feature type="compositionally biased region" description="Gly residues" evidence="1">
    <location>
        <begin position="340"/>
        <end position="349"/>
    </location>
</feature>
<organism evidence="2 3">
    <name type="scientific">Rhizopogon vesiculosus</name>
    <dbReference type="NCBI Taxonomy" id="180088"/>
    <lineage>
        <taxon>Eukaryota</taxon>
        <taxon>Fungi</taxon>
        <taxon>Dikarya</taxon>
        <taxon>Basidiomycota</taxon>
        <taxon>Agaricomycotina</taxon>
        <taxon>Agaricomycetes</taxon>
        <taxon>Agaricomycetidae</taxon>
        <taxon>Boletales</taxon>
        <taxon>Suillineae</taxon>
        <taxon>Rhizopogonaceae</taxon>
        <taxon>Rhizopogon</taxon>
    </lineage>
</organism>
<evidence type="ECO:0000313" key="3">
    <source>
        <dbReference type="Proteomes" id="UP000183567"/>
    </source>
</evidence>